<proteinExistence type="predicted"/>
<dbReference type="EMBL" id="GU384160">
    <property type="protein sequence ID" value="ADC52853.1"/>
    <property type="molecule type" value="Genomic_DNA"/>
</dbReference>
<dbReference type="Gene3D" id="3.30.9.40">
    <property type="match status" value="1"/>
</dbReference>
<evidence type="ECO:0000259" key="2">
    <source>
        <dbReference type="Pfam" id="PF17885"/>
    </source>
</evidence>
<protein>
    <submittedName>
        <fullName evidence="3">Putative oxygenase</fullName>
    </submittedName>
</protein>
<dbReference type="AlphaFoldDB" id="D3Y189"/>
<dbReference type="SUPFAM" id="SSF51905">
    <property type="entry name" value="FAD/NAD(P)-binding domain"/>
    <property type="match status" value="1"/>
</dbReference>
<feature type="compositionally biased region" description="Low complexity" evidence="1">
    <location>
        <begin position="1"/>
        <end position="18"/>
    </location>
</feature>
<evidence type="ECO:0000313" key="3">
    <source>
        <dbReference type="EMBL" id="ADC52853.1"/>
    </source>
</evidence>
<feature type="domain" description="Styrene monooxygenase StyA putative substrate binding" evidence="2">
    <location>
        <begin position="208"/>
        <end position="314"/>
    </location>
</feature>
<accession>D3Y189</accession>
<name>D3Y189_STRPT</name>
<reference evidence="3" key="1">
    <citation type="journal article" date="2010" name="Environ. Microbiol.">
        <title>Coevolution of antibiotic production and counter-resistance in soil bacteria.</title>
        <authorList>
            <person name="Laskaris P."/>
            <person name="Tolba S."/>
            <person name="Calvo-Bado L."/>
            <person name="Wellington L."/>
        </authorList>
    </citation>
    <scope>NUCLEOTIDE SEQUENCE</scope>
    <source>
        <strain evidence="3">CR50</strain>
    </source>
</reference>
<feature type="region of interest" description="Disordered" evidence="1">
    <location>
        <begin position="1"/>
        <end position="32"/>
    </location>
</feature>
<organism evidence="3">
    <name type="scientific">Streptomyces platensis</name>
    <dbReference type="NCBI Taxonomy" id="58346"/>
    <lineage>
        <taxon>Bacteria</taxon>
        <taxon>Bacillati</taxon>
        <taxon>Actinomycetota</taxon>
        <taxon>Actinomycetes</taxon>
        <taxon>Kitasatosporales</taxon>
        <taxon>Streptomycetaceae</taxon>
        <taxon>Streptomyces</taxon>
    </lineage>
</organism>
<dbReference type="Gene3D" id="3.50.50.60">
    <property type="entry name" value="FAD/NAD(P)-binding domain"/>
    <property type="match status" value="2"/>
</dbReference>
<evidence type="ECO:0000256" key="1">
    <source>
        <dbReference type="SAM" id="MobiDB-lite"/>
    </source>
</evidence>
<dbReference type="InterPro" id="IPR041654">
    <property type="entry name" value="StyA_sbd"/>
</dbReference>
<dbReference type="InterPro" id="IPR036188">
    <property type="entry name" value="FAD/NAD-bd_sf"/>
</dbReference>
<sequence>MTRPPAAARRPPSGRQPPSTQPPPTHSRRHVPKRCTAHGTALHGTARHRSKNRTPQPPEIPLMRKITIVGAGQAGLQLGIGLLSHGFDVTLVSNRTGDQIREGRVMSSQAMFGTALAHERNLGLDFWGDACPPIAGLGVNIADGQGGRALSFDARLEATARSIDQRVKMPLWMGEFARRGGRLDLCEAGIEDLERYAAESDLVIVAAGKGEIAGLFERDAMRSPYDAPQRALALAYVTGMAALPDRPGVSFNVIPGVGEYFTMPSLTTSGPCDIMFFEGIPGGPLDCFDGLTPHQQLAKFQELLRTYVPWEAERCTDVTLTDQNGTLAGRFAPTVRKPVATLPSGAQVLGLADVVVLNDPITGQGSNNASKCAASYLATILDHGERPYDAAFMELAFGRFWDNAQSATAWTNAMLGAPPQHVLEIFGAASANPRIAARFVNGFDDPRDLFHWFMDPVAAKNYLTETGA</sequence>
<dbReference type="Pfam" id="PF17885">
    <property type="entry name" value="Smoa_sbd"/>
    <property type="match status" value="1"/>
</dbReference>